<feature type="transmembrane region" description="Helical" evidence="6">
    <location>
        <begin position="57"/>
        <end position="75"/>
    </location>
</feature>
<accession>A0ABN1K1X0</accession>
<dbReference type="InterPro" id="IPR004477">
    <property type="entry name" value="ComEC_N"/>
</dbReference>
<keyword evidence="5 6" id="KW-0472">Membrane</keyword>
<feature type="transmembrane region" description="Helical" evidence="6">
    <location>
        <begin position="30"/>
        <end position="50"/>
    </location>
</feature>
<evidence type="ECO:0000313" key="9">
    <source>
        <dbReference type="EMBL" id="GAA0752572.1"/>
    </source>
</evidence>
<evidence type="ECO:0000256" key="4">
    <source>
        <dbReference type="ARBA" id="ARBA00022989"/>
    </source>
</evidence>
<feature type="transmembrane region" description="Helical" evidence="6">
    <location>
        <begin position="342"/>
        <end position="371"/>
    </location>
</feature>
<dbReference type="InterPro" id="IPR052159">
    <property type="entry name" value="Competence_DNA_uptake"/>
</dbReference>
<feature type="transmembrane region" description="Helical" evidence="6">
    <location>
        <begin position="7"/>
        <end position="24"/>
    </location>
</feature>
<comment type="subcellular location">
    <subcellularLocation>
        <location evidence="1">Cell membrane</location>
        <topology evidence="1">Multi-pass membrane protein</topology>
    </subcellularLocation>
</comment>
<evidence type="ECO:0000256" key="1">
    <source>
        <dbReference type="ARBA" id="ARBA00004651"/>
    </source>
</evidence>
<feature type="transmembrane region" description="Helical" evidence="6">
    <location>
        <begin position="291"/>
        <end position="308"/>
    </location>
</feature>
<dbReference type="PANTHER" id="PTHR30619:SF1">
    <property type="entry name" value="RECOMBINATION PROTEIN 2"/>
    <property type="match status" value="1"/>
</dbReference>
<feature type="transmembrane region" description="Helical" evidence="6">
    <location>
        <begin position="257"/>
        <end position="279"/>
    </location>
</feature>
<keyword evidence="2" id="KW-1003">Cell membrane</keyword>
<proteinExistence type="predicted"/>
<feature type="transmembrane region" description="Helical" evidence="6">
    <location>
        <begin position="391"/>
        <end position="413"/>
    </location>
</feature>
<comment type="caution">
    <text evidence="9">The sequence shown here is derived from an EMBL/GenBank/DDBJ whole genome shotgun (WGS) entry which is preliminary data.</text>
</comment>
<protein>
    <submittedName>
        <fullName evidence="9">ComEC/Rec2 family competence protein</fullName>
    </submittedName>
</protein>
<sequence>MKYANLPLLQVCLVFFFGIWFGFIEFNFEFSAYVTTSAILFTLVILSFLISKKDSELKSVFTIVSLLFLFSLGVINTKTHLPRHQKNHYSHLLSADSIQNNFITFEGKVIKSLKSSAFKDKYEISLISLNSTKTKGKILLQVPAHEDSIFKANSKVTGYGKIKAFTGPQNPQQFNYREYMFHLQMSHVIDSDVDQLSIGKPLGFSFRSLGERARKNIQNSLNNYSFSKDQMDIIQALLLGQKQNIDPETYKSFSKAGVVHILAVSGLHVGIILLILQFITKGFLRIKYGRLIRQILVLIGIWCFATLAGFTPSVLRAAVMFSFLSLALNYKRKTSAINTLALSAIFLIIIDPYFIYQVGFQLSYLAVLSIVTLQPRFSQLYQPRFYLDRKVWEILTVTVTAQLGVLPLSLYYFHQFPGLFIVSNLVILPGLGVLLGGGILIIFLSLLHLLPDFLAHIYGQALDLLLNFVNWVASKEELVFSDIYFTKPMLITSLVLLFSLILWNRKQKLLSYSLLNLSLLALMIYIHIEKREQLQQEEVLVFQTYRNSQLGELKGSHLNLYSGKSIYQDSIKDAYHIKNYKTLKGVETIHIASFRNLYELDSTKVLYVLDSIPVYPCKEFHPEYILLKNSPDVNFDRVLLNLKPQQVIADGSNYKTDIERWRASAKKFKVKFHSTWEKGAFVFPKN</sequence>
<evidence type="ECO:0000259" key="8">
    <source>
        <dbReference type="Pfam" id="PF13567"/>
    </source>
</evidence>
<evidence type="ECO:0000256" key="2">
    <source>
        <dbReference type="ARBA" id="ARBA00022475"/>
    </source>
</evidence>
<feature type="transmembrane region" description="Helical" evidence="6">
    <location>
        <begin position="509"/>
        <end position="528"/>
    </location>
</feature>
<evidence type="ECO:0000256" key="3">
    <source>
        <dbReference type="ARBA" id="ARBA00022692"/>
    </source>
</evidence>
<dbReference type="RefSeq" id="WP_224455488.1">
    <property type="nucleotide sequence ID" value="NZ_BAAAGG010000004.1"/>
</dbReference>
<dbReference type="EMBL" id="BAAAGG010000004">
    <property type="protein sequence ID" value="GAA0752572.1"/>
    <property type="molecule type" value="Genomic_DNA"/>
</dbReference>
<dbReference type="Pfam" id="PF03772">
    <property type="entry name" value="Competence"/>
    <property type="match status" value="1"/>
</dbReference>
<evidence type="ECO:0000313" key="10">
    <source>
        <dbReference type="Proteomes" id="UP001500185"/>
    </source>
</evidence>
<reference evidence="9 10" key="1">
    <citation type="journal article" date="2019" name="Int. J. Syst. Evol. Microbiol.">
        <title>The Global Catalogue of Microorganisms (GCM) 10K type strain sequencing project: providing services to taxonomists for standard genome sequencing and annotation.</title>
        <authorList>
            <consortium name="The Broad Institute Genomics Platform"/>
            <consortium name="The Broad Institute Genome Sequencing Center for Infectious Disease"/>
            <person name="Wu L."/>
            <person name="Ma J."/>
        </authorList>
    </citation>
    <scope>NUCLEOTIDE SEQUENCE [LARGE SCALE GENOMIC DNA]</scope>
    <source>
        <strain evidence="9 10">JCM 16231</strain>
    </source>
</reference>
<name>A0ABN1K1X0_9FLAO</name>
<feature type="domain" description="ComEC/Rec2-related protein" evidence="7">
    <location>
        <begin position="237"/>
        <end position="502"/>
    </location>
</feature>
<evidence type="ECO:0000259" key="7">
    <source>
        <dbReference type="Pfam" id="PF03772"/>
    </source>
</evidence>
<evidence type="ECO:0000256" key="5">
    <source>
        <dbReference type="ARBA" id="ARBA00023136"/>
    </source>
</evidence>
<feature type="domain" description="DUF4131" evidence="8">
    <location>
        <begin position="32"/>
        <end position="184"/>
    </location>
</feature>
<keyword evidence="3 6" id="KW-0812">Transmembrane</keyword>
<evidence type="ECO:0000256" key="6">
    <source>
        <dbReference type="SAM" id="Phobius"/>
    </source>
</evidence>
<dbReference type="Proteomes" id="UP001500185">
    <property type="component" value="Unassembled WGS sequence"/>
</dbReference>
<feature type="transmembrane region" description="Helical" evidence="6">
    <location>
        <begin position="484"/>
        <end position="503"/>
    </location>
</feature>
<organism evidence="9 10">
    <name type="scientific">Psychroflexus lacisalsi</name>
    <dbReference type="NCBI Taxonomy" id="503928"/>
    <lineage>
        <taxon>Bacteria</taxon>
        <taxon>Pseudomonadati</taxon>
        <taxon>Bacteroidota</taxon>
        <taxon>Flavobacteriia</taxon>
        <taxon>Flavobacteriales</taxon>
        <taxon>Flavobacteriaceae</taxon>
        <taxon>Psychroflexus</taxon>
    </lineage>
</organism>
<dbReference type="Pfam" id="PF13567">
    <property type="entry name" value="DUF4131"/>
    <property type="match status" value="1"/>
</dbReference>
<dbReference type="NCBIfam" id="TIGR00360">
    <property type="entry name" value="ComEC_N-term"/>
    <property type="match status" value="1"/>
</dbReference>
<gene>
    <name evidence="9" type="ORF">GCM10009433_03700</name>
</gene>
<dbReference type="PANTHER" id="PTHR30619">
    <property type="entry name" value="DNA INTERNALIZATION/COMPETENCE PROTEIN COMEC/REC2"/>
    <property type="match status" value="1"/>
</dbReference>
<feature type="transmembrane region" description="Helical" evidence="6">
    <location>
        <begin position="425"/>
        <end position="447"/>
    </location>
</feature>
<dbReference type="InterPro" id="IPR025405">
    <property type="entry name" value="DUF4131"/>
</dbReference>
<keyword evidence="10" id="KW-1185">Reference proteome</keyword>
<keyword evidence="4 6" id="KW-1133">Transmembrane helix</keyword>